<keyword evidence="2" id="KW-0472">Membrane</keyword>
<evidence type="ECO:0000256" key="2">
    <source>
        <dbReference type="SAM" id="Phobius"/>
    </source>
</evidence>
<evidence type="ECO:0000256" key="1">
    <source>
        <dbReference type="SAM" id="MobiDB-lite"/>
    </source>
</evidence>
<keyword evidence="2" id="KW-0812">Transmembrane</keyword>
<reference evidence="4" key="1">
    <citation type="submission" date="2022-08" db="UniProtKB">
        <authorList>
            <consortium name="EnsemblMetazoa"/>
        </authorList>
    </citation>
    <scope>IDENTIFICATION</scope>
    <source>
        <strain evidence="4">05x7-T-G4-1.051#20</strain>
    </source>
</reference>
<feature type="chain" id="PRO_5036465535" evidence="3">
    <location>
        <begin position="32"/>
        <end position="190"/>
    </location>
</feature>
<keyword evidence="5" id="KW-1185">Reference proteome</keyword>
<dbReference type="Proteomes" id="UP000005408">
    <property type="component" value="Unassembled WGS sequence"/>
</dbReference>
<proteinExistence type="predicted"/>
<organism evidence="4 5">
    <name type="scientific">Magallana gigas</name>
    <name type="common">Pacific oyster</name>
    <name type="synonym">Crassostrea gigas</name>
    <dbReference type="NCBI Taxonomy" id="29159"/>
    <lineage>
        <taxon>Eukaryota</taxon>
        <taxon>Metazoa</taxon>
        <taxon>Spiralia</taxon>
        <taxon>Lophotrochozoa</taxon>
        <taxon>Mollusca</taxon>
        <taxon>Bivalvia</taxon>
        <taxon>Autobranchia</taxon>
        <taxon>Pteriomorphia</taxon>
        <taxon>Ostreida</taxon>
        <taxon>Ostreoidea</taxon>
        <taxon>Ostreidae</taxon>
        <taxon>Magallana</taxon>
    </lineage>
</organism>
<accession>A0A8W8JV80</accession>
<evidence type="ECO:0000313" key="5">
    <source>
        <dbReference type="Proteomes" id="UP000005408"/>
    </source>
</evidence>
<dbReference type="AlphaFoldDB" id="A0A8W8JV80"/>
<evidence type="ECO:0000256" key="3">
    <source>
        <dbReference type="SAM" id="SignalP"/>
    </source>
</evidence>
<feature type="signal peptide" evidence="3">
    <location>
        <begin position="1"/>
        <end position="31"/>
    </location>
</feature>
<feature type="transmembrane region" description="Helical" evidence="2">
    <location>
        <begin position="84"/>
        <end position="105"/>
    </location>
</feature>
<keyword evidence="3" id="KW-0732">Signal</keyword>
<protein>
    <submittedName>
        <fullName evidence="4">Uncharacterized protein</fullName>
    </submittedName>
</protein>
<feature type="region of interest" description="Disordered" evidence="1">
    <location>
        <begin position="49"/>
        <end position="74"/>
    </location>
</feature>
<name>A0A8W8JV80_MAGGI</name>
<sequence>MAMYTYCVSSKARDIVLFLVIMFLGFQKVTCNDTTTTLSNTSNALTYPSISTESTTGTDNNSSTSTPSPTTSTEQPIVNQIQPYVIVGGVAVLLLLLIVNFVSVVQRRKNHRALQGYLLSLHTLVPLLRNYDDIPDRPYGGGRKMSKQQVIEEYDEIGLCKRLSEIRNSKKTEDRNTVYSLQKEIFSSNL</sequence>
<evidence type="ECO:0000313" key="4">
    <source>
        <dbReference type="EnsemblMetazoa" id="G20997.1:cds"/>
    </source>
</evidence>
<dbReference type="EnsemblMetazoa" id="G20997.1">
    <property type="protein sequence ID" value="G20997.1:cds"/>
    <property type="gene ID" value="G20997"/>
</dbReference>
<keyword evidence="2" id="KW-1133">Transmembrane helix</keyword>